<feature type="transmembrane region" description="Helical" evidence="1">
    <location>
        <begin position="171"/>
        <end position="191"/>
    </location>
</feature>
<dbReference type="InParanoid" id="Q01NA2"/>
<dbReference type="EMBL" id="CP000473">
    <property type="protein sequence ID" value="ABJ83727.1"/>
    <property type="molecule type" value="Genomic_DNA"/>
</dbReference>
<evidence type="ECO:0000313" key="2">
    <source>
        <dbReference type="EMBL" id="ABJ83727.1"/>
    </source>
</evidence>
<name>Q01NA2_SOLUE</name>
<feature type="transmembrane region" description="Helical" evidence="1">
    <location>
        <begin position="257"/>
        <end position="283"/>
    </location>
</feature>
<keyword evidence="1" id="KW-0812">Transmembrane</keyword>
<dbReference type="AlphaFoldDB" id="Q01NA2"/>
<feature type="transmembrane region" description="Helical" evidence="1">
    <location>
        <begin position="64"/>
        <end position="83"/>
    </location>
</feature>
<feature type="transmembrane region" description="Helical" evidence="1">
    <location>
        <begin position="402"/>
        <end position="421"/>
    </location>
</feature>
<protein>
    <recommendedName>
        <fullName evidence="3">Glycosyltransferase RgtA/B/C/D-like domain-containing protein</fullName>
    </recommendedName>
</protein>
<feature type="transmembrane region" description="Helical" evidence="1">
    <location>
        <begin position="6"/>
        <end position="27"/>
    </location>
</feature>
<feature type="transmembrane region" description="Helical" evidence="1">
    <location>
        <begin position="567"/>
        <end position="586"/>
    </location>
</feature>
<feature type="transmembrane region" description="Helical" evidence="1">
    <location>
        <begin position="464"/>
        <end position="494"/>
    </location>
</feature>
<feature type="transmembrane region" description="Helical" evidence="1">
    <location>
        <begin position="225"/>
        <end position="245"/>
    </location>
</feature>
<accession>Q01NA2</accession>
<keyword evidence="1" id="KW-0472">Membrane</keyword>
<feature type="transmembrane region" description="Helical" evidence="1">
    <location>
        <begin position="433"/>
        <end position="452"/>
    </location>
</feature>
<keyword evidence="1" id="KW-1133">Transmembrane helix</keyword>
<evidence type="ECO:0000256" key="1">
    <source>
        <dbReference type="SAM" id="Phobius"/>
    </source>
</evidence>
<organism evidence="2">
    <name type="scientific">Solibacter usitatus (strain Ellin6076)</name>
    <dbReference type="NCBI Taxonomy" id="234267"/>
    <lineage>
        <taxon>Bacteria</taxon>
        <taxon>Pseudomonadati</taxon>
        <taxon>Acidobacteriota</taxon>
        <taxon>Terriglobia</taxon>
        <taxon>Bryobacterales</taxon>
        <taxon>Solibacteraceae</taxon>
        <taxon>Candidatus Solibacter</taxon>
    </lineage>
</organism>
<feature type="transmembrane region" description="Helical" evidence="1">
    <location>
        <begin position="39"/>
        <end position="58"/>
    </location>
</feature>
<reference evidence="2" key="1">
    <citation type="submission" date="2006-10" db="EMBL/GenBank/DDBJ databases">
        <title>Complete sequence of Solibacter usitatus Ellin6076.</title>
        <authorList>
            <consortium name="US DOE Joint Genome Institute"/>
            <person name="Copeland A."/>
            <person name="Lucas S."/>
            <person name="Lapidus A."/>
            <person name="Barry K."/>
            <person name="Detter J.C."/>
            <person name="Glavina del Rio T."/>
            <person name="Hammon N."/>
            <person name="Israni S."/>
            <person name="Dalin E."/>
            <person name="Tice H."/>
            <person name="Pitluck S."/>
            <person name="Thompson L.S."/>
            <person name="Brettin T."/>
            <person name="Bruce D."/>
            <person name="Han C."/>
            <person name="Tapia R."/>
            <person name="Gilna P."/>
            <person name="Schmutz J."/>
            <person name="Larimer F."/>
            <person name="Land M."/>
            <person name="Hauser L."/>
            <person name="Kyrpides N."/>
            <person name="Mikhailova N."/>
            <person name="Janssen P.H."/>
            <person name="Kuske C.R."/>
            <person name="Richardson P."/>
        </authorList>
    </citation>
    <scope>NUCLEOTIDE SEQUENCE</scope>
    <source>
        <strain evidence="2">Ellin6076</strain>
    </source>
</reference>
<dbReference type="STRING" id="234267.Acid_2739"/>
<evidence type="ECO:0008006" key="3">
    <source>
        <dbReference type="Google" id="ProtNLM"/>
    </source>
</evidence>
<feature type="transmembrane region" description="Helical" evidence="1">
    <location>
        <begin position="289"/>
        <end position="314"/>
    </location>
</feature>
<dbReference type="eggNOG" id="COG1807">
    <property type="taxonomic scope" value="Bacteria"/>
</dbReference>
<gene>
    <name evidence="2" type="ordered locus">Acid_2739</name>
</gene>
<dbReference type="KEGG" id="sus:Acid_2739"/>
<proteinExistence type="predicted"/>
<feature type="transmembrane region" description="Helical" evidence="1">
    <location>
        <begin position="90"/>
        <end position="112"/>
    </location>
</feature>
<dbReference type="HOGENOM" id="CLU_457007_0_0_0"/>
<sequence length="597" mass="65966" precursor="true">MITDILRVFGALLLCLSLPPLCGGWFAVRLREDDNLHTFAAACLAGVTTLALVEMAAYTLRLPDWAPCCGILVVCLLSTRTLFRSGGLAWDALLVWTGSAAILISATLPFAVHGLECTRWDWYEHWLRTLVFLTRAPITTDIGRYSNAARGPLFNAASAQIMWFAGSRHYWVFQIVSIALNALVCLPTAILLKAVAGLSRRQALLTAAAICVVWPFFFWNNTFTWTKSLTAAFILMGIARYLLAWRKRDGGRMATSLAWIAPGFLTHYLALIYAAVLGLHLLFVKRRDLPIAALFRTAMVWGLLVPPWFGYLFLQFGVRSTLGANSTVGSYYASRDTHGNRIPYMRVLAVNLCADLLPEAVCTPLWSTVAPEECTVVDGQSSSITDTKVSCKPAVLMADRGIYGILGYSGTLALLLGTIGLLRTRRRTIDLPFLLWMLGAGLLLNLLPFRWFERIGTYFNNLQPWCLVLATLVVRGLLAFPRPVIAAAALGMLIEFVPHDLSLIRQQEKILPFAHYQSSLQGNPPLIMLPAPDASAPFHSGGDYYDNYRLKIQGGAVFFRDLHPDTFRNVSFVFLGLGLLACGAGVRMRRPESGHFG</sequence>